<dbReference type="EMBL" id="CP063458">
    <property type="protein sequence ID" value="QOV90511.1"/>
    <property type="molecule type" value="Genomic_DNA"/>
</dbReference>
<evidence type="ECO:0000256" key="7">
    <source>
        <dbReference type="ARBA" id="ARBA00014165"/>
    </source>
</evidence>
<gene>
    <name evidence="17" type="ORF">IPV69_03850</name>
</gene>
<dbReference type="GO" id="GO:0004034">
    <property type="term" value="F:aldose 1-epimerase activity"/>
    <property type="evidence" value="ECO:0007669"/>
    <property type="project" value="UniProtKB-EC"/>
</dbReference>
<evidence type="ECO:0000256" key="3">
    <source>
        <dbReference type="ARBA" id="ARBA00005028"/>
    </source>
</evidence>
<dbReference type="PROSITE" id="PS00545">
    <property type="entry name" value="ALDOSE_1_EPIMERASE"/>
    <property type="match status" value="1"/>
</dbReference>
<dbReference type="GO" id="GO:0030246">
    <property type="term" value="F:carbohydrate binding"/>
    <property type="evidence" value="ECO:0007669"/>
    <property type="project" value="InterPro"/>
</dbReference>
<keyword evidence="16" id="KW-0732">Signal</keyword>
<evidence type="ECO:0000313" key="18">
    <source>
        <dbReference type="Proteomes" id="UP000593765"/>
    </source>
</evidence>
<evidence type="ECO:0000256" key="6">
    <source>
        <dbReference type="ARBA" id="ARBA00013185"/>
    </source>
</evidence>
<evidence type="ECO:0000256" key="13">
    <source>
        <dbReference type="PIRSR" id="PIRSR005096-1"/>
    </source>
</evidence>
<dbReference type="Pfam" id="PF01263">
    <property type="entry name" value="Aldose_epim"/>
    <property type="match status" value="1"/>
</dbReference>
<evidence type="ECO:0000256" key="9">
    <source>
        <dbReference type="ARBA" id="ARBA00022553"/>
    </source>
</evidence>
<feature type="active site" description="Proton acceptor" evidence="13">
    <location>
        <position position="375"/>
    </location>
</feature>
<evidence type="ECO:0000256" key="5">
    <source>
        <dbReference type="ARBA" id="ARBA00011245"/>
    </source>
</evidence>
<keyword evidence="18" id="KW-1185">Reference proteome</keyword>
<keyword evidence="8" id="KW-0963">Cytoplasm</keyword>
<sequence>MRGTRNGSALKSRHRGTFLSAIALACAAALGLSSGLVGCKTSDNNSTDGKSAVKKDANDMTKTGIAKADWGKTTDGQAVELYTLTNAKGAQVKITTYGGTITEILVPDRKGRLENVVLGFASLEPYFTKSSYFGAITGRVANRIAGGKFSLDGADYTLAINNGPNSLHGGKVGFDKRVWKATTKDIPDGVQLSLHYVSKDGEEGYPGNLDTTVAYSWTNANELKIDYKATTDKPTIVNLTNHSYFNLAGEGNGTIHDQVLTLNAANYTPTDETLIPTGKIDPVAGTPLDFTKPKAIGARIDQFGALDGYDHNFVVDGKPGTLRPAAKVTDPKSGRVMEVTTTEPGVQLYTSNHMKGDVSGTSGKPYVKHAAFCLETQHYPDSVNKKEFPTVVLRPGETFKSTTVYKFSTEK</sequence>
<dbReference type="GO" id="GO:0033499">
    <property type="term" value="P:galactose catabolic process via UDP-galactose, Leloir pathway"/>
    <property type="evidence" value="ECO:0007669"/>
    <property type="project" value="TreeGrafter"/>
</dbReference>
<dbReference type="PROSITE" id="PS51257">
    <property type="entry name" value="PROKAR_LIPOPROTEIN"/>
    <property type="match status" value="1"/>
</dbReference>
<dbReference type="InterPro" id="IPR008183">
    <property type="entry name" value="Aldose_1/G6P_1-epimerase"/>
</dbReference>
<dbReference type="Gene3D" id="2.70.98.10">
    <property type="match status" value="1"/>
</dbReference>
<comment type="pathway">
    <text evidence="3 12">Carbohydrate metabolism; hexose metabolism.</text>
</comment>
<dbReference type="AlphaFoldDB" id="A0A7M2X095"/>
<accession>A0A7M2X095</accession>
<evidence type="ECO:0000313" key="17">
    <source>
        <dbReference type="EMBL" id="QOV90511.1"/>
    </source>
</evidence>
<comment type="catalytic activity">
    <reaction evidence="1 12">
        <text>alpha-D-glucose = beta-D-glucose</text>
        <dbReference type="Rhea" id="RHEA:10264"/>
        <dbReference type="ChEBI" id="CHEBI:15903"/>
        <dbReference type="ChEBI" id="CHEBI:17925"/>
        <dbReference type="EC" id="5.1.3.3"/>
    </reaction>
</comment>
<dbReference type="InterPro" id="IPR015443">
    <property type="entry name" value="Aldose_1-epimerase"/>
</dbReference>
<evidence type="ECO:0000256" key="16">
    <source>
        <dbReference type="SAM" id="SignalP"/>
    </source>
</evidence>
<dbReference type="NCBIfam" id="NF008277">
    <property type="entry name" value="PRK11055.1"/>
    <property type="match status" value="1"/>
</dbReference>
<feature type="active site" description="Proton donor" evidence="13">
    <location>
        <position position="242"/>
    </location>
</feature>
<keyword evidence="11 12" id="KW-0119">Carbohydrate metabolism</keyword>
<dbReference type="KEGG" id="hbs:IPV69_03850"/>
<dbReference type="GO" id="GO:0005737">
    <property type="term" value="C:cytoplasm"/>
    <property type="evidence" value="ECO:0007669"/>
    <property type="project" value="UniProtKB-SubCell"/>
</dbReference>
<feature type="binding site" evidence="15">
    <location>
        <begin position="242"/>
        <end position="244"/>
    </location>
    <ligand>
        <name>beta-D-galactose</name>
        <dbReference type="ChEBI" id="CHEBI:27667"/>
    </ligand>
</feature>
<dbReference type="InterPro" id="IPR014718">
    <property type="entry name" value="GH-type_carb-bd"/>
</dbReference>
<dbReference type="UniPathway" id="UPA00242"/>
<dbReference type="PANTHER" id="PTHR10091">
    <property type="entry name" value="ALDOSE-1-EPIMERASE"/>
    <property type="match status" value="1"/>
</dbReference>
<feature type="binding site" evidence="14">
    <location>
        <position position="310"/>
    </location>
    <ligand>
        <name>beta-D-galactose</name>
        <dbReference type="ChEBI" id="CHEBI:27667"/>
    </ligand>
</feature>
<evidence type="ECO:0000256" key="8">
    <source>
        <dbReference type="ARBA" id="ARBA00022490"/>
    </source>
</evidence>
<feature type="signal peptide" evidence="16">
    <location>
        <begin position="1"/>
        <end position="27"/>
    </location>
</feature>
<proteinExistence type="inferred from homology"/>
<comment type="similarity">
    <text evidence="4 12">Belongs to the aldose epimerase family.</text>
</comment>
<evidence type="ECO:0000256" key="11">
    <source>
        <dbReference type="ARBA" id="ARBA00023277"/>
    </source>
</evidence>
<evidence type="ECO:0000256" key="10">
    <source>
        <dbReference type="ARBA" id="ARBA00023235"/>
    </source>
</evidence>
<dbReference type="InterPro" id="IPR018052">
    <property type="entry name" value="Ald1_epimerase_CS"/>
</dbReference>
<keyword evidence="9" id="KW-0597">Phosphoprotein</keyword>
<feature type="binding site" evidence="15">
    <location>
        <begin position="142"/>
        <end position="143"/>
    </location>
    <ligand>
        <name>beta-D-galactose</name>
        <dbReference type="ChEBI" id="CHEBI:27667"/>
    </ligand>
</feature>
<evidence type="ECO:0000256" key="12">
    <source>
        <dbReference type="PIRNR" id="PIRNR005096"/>
    </source>
</evidence>
<evidence type="ECO:0000256" key="1">
    <source>
        <dbReference type="ARBA" id="ARBA00001614"/>
    </source>
</evidence>
<evidence type="ECO:0000256" key="4">
    <source>
        <dbReference type="ARBA" id="ARBA00006206"/>
    </source>
</evidence>
<evidence type="ECO:0000256" key="15">
    <source>
        <dbReference type="PIRSR" id="PIRSR005096-3"/>
    </source>
</evidence>
<dbReference type="PANTHER" id="PTHR10091:SF0">
    <property type="entry name" value="GALACTOSE MUTAROTASE"/>
    <property type="match status" value="1"/>
</dbReference>
<dbReference type="RefSeq" id="WP_206293598.1">
    <property type="nucleotide sequence ID" value="NZ_CP063458.1"/>
</dbReference>
<dbReference type="EC" id="5.1.3.3" evidence="6 12"/>
<keyword evidence="10 12" id="KW-0413">Isomerase</keyword>
<comment type="subcellular location">
    <subcellularLocation>
        <location evidence="2">Cytoplasm</location>
    </subcellularLocation>
</comment>
<dbReference type="InterPro" id="IPR011013">
    <property type="entry name" value="Gal_mutarotase_sf_dom"/>
</dbReference>
<dbReference type="PIRSF" id="PIRSF005096">
    <property type="entry name" value="GALM"/>
    <property type="match status" value="1"/>
</dbReference>
<dbReference type="GO" id="GO:0006006">
    <property type="term" value="P:glucose metabolic process"/>
    <property type="evidence" value="ECO:0007669"/>
    <property type="project" value="TreeGrafter"/>
</dbReference>
<dbReference type="CDD" id="cd09019">
    <property type="entry name" value="galactose_mutarotase_like"/>
    <property type="match status" value="1"/>
</dbReference>
<name>A0A7M2X095_9BACT</name>
<evidence type="ECO:0000256" key="14">
    <source>
        <dbReference type="PIRSR" id="PIRSR005096-2"/>
    </source>
</evidence>
<reference evidence="17 18" key="1">
    <citation type="submission" date="2020-10" db="EMBL/GenBank/DDBJ databases">
        <title>Wide distribution of Phycisphaera-like planctomycetes from WD2101 soil group in peatlands and genome analysis of the first cultivated representative.</title>
        <authorList>
            <person name="Dedysh S.N."/>
            <person name="Beletsky A.V."/>
            <person name="Ivanova A."/>
            <person name="Kulichevskaya I.S."/>
            <person name="Suzina N.E."/>
            <person name="Philippov D.A."/>
            <person name="Rakitin A.L."/>
            <person name="Mardanov A.V."/>
            <person name="Ravin N.V."/>
        </authorList>
    </citation>
    <scope>NUCLEOTIDE SEQUENCE [LARGE SCALE GENOMIC DNA]</scope>
    <source>
        <strain evidence="17 18">M1803</strain>
    </source>
</reference>
<evidence type="ECO:0000256" key="2">
    <source>
        <dbReference type="ARBA" id="ARBA00004496"/>
    </source>
</evidence>
<feature type="chain" id="PRO_5034593906" description="Aldose 1-epimerase" evidence="16">
    <location>
        <begin position="28"/>
        <end position="411"/>
    </location>
</feature>
<dbReference type="SUPFAM" id="SSF74650">
    <property type="entry name" value="Galactose mutarotase-like"/>
    <property type="match status" value="1"/>
</dbReference>
<protein>
    <recommendedName>
        <fullName evidence="7 12">Aldose 1-epimerase</fullName>
        <ecNumber evidence="6 12">5.1.3.3</ecNumber>
    </recommendedName>
</protein>
<organism evidence="17 18">
    <name type="scientific">Humisphaera borealis</name>
    <dbReference type="NCBI Taxonomy" id="2807512"/>
    <lineage>
        <taxon>Bacteria</taxon>
        <taxon>Pseudomonadati</taxon>
        <taxon>Planctomycetota</taxon>
        <taxon>Phycisphaerae</taxon>
        <taxon>Tepidisphaerales</taxon>
        <taxon>Tepidisphaeraceae</taxon>
        <taxon>Humisphaera</taxon>
    </lineage>
</organism>
<dbReference type="InterPro" id="IPR047215">
    <property type="entry name" value="Galactose_mutarotase-like"/>
</dbReference>
<comment type="subunit">
    <text evidence="5">Monomer.</text>
</comment>
<dbReference type="Proteomes" id="UP000593765">
    <property type="component" value="Chromosome"/>
</dbReference>
<dbReference type="FunFam" id="2.70.98.10:FF:000003">
    <property type="entry name" value="Aldose 1-epimerase"/>
    <property type="match status" value="1"/>
</dbReference>